<accession>A0AAV2QG15</accession>
<evidence type="ECO:0000256" key="1">
    <source>
        <dbReference type="SAM" id="MobiDB-lite"/>
    </source>
</evidence>
<keyword evidence="3" id="KW-1185">Reference proteome</keyword>
<reference evidence="2 3" key="1">
    <citation type="submission" date="2024-05" db="EMBL/GenBank/DDBJ databases">
        <authorList>
            <person name="Wallberg A."/>
        </authorList>
    </citation>
    <scope>NUCLEOTIDE SEQUENCE [LARGE SCALE GENOMIC DNA]</scope>
</reference>
<dbReference type="Proteomes" id="UP001497623">
    <property type="component" value="Unassembled WGS sequence"/>
</dbReference>
<dbReference type="EMBL" id="CAXKWB010006714">
    <property type="protein sequence ID" value="CAL4084026.1"/>
    <property type="molecule type" value="Genomic_DNA"/>
</dbReference>
<proteinExistence type="predicted"/>
<feature type="region of interest" description="Disordered" evidence="1">
    <location>
        <begin position="100"/>
        <end position="156"/>
    </location>
</feature>
<gene>
    <name evidence="2" type="ORF">MNOR_LOCUS12297</name>
</gene>
<feature type="compositionally biased region" description="Low complexity" evidence="1">
    <location>
        <begin position="109"/>
        <end position="125"/>
    </location>
</feature>
<evidence type="ECO:0000313" key="3">
    <source>
        <dbReference type="Proteomes" id="UP001497623"/>
    </source>
</evidence>
<dbReference type="AlphaFoldDB" id="A0AAV2QG15"/>
<protein>
    <submittedName>
        <fullName evidence="2">Uncharacterized protein</fullName>
    </submittedName>
</protein>
<evidence type="ECO:0000313" key="2">
    <source>
        <dbReference type="EMBL" id="CAL4084026.1"/>
    </source>
</evidence>
<sequence length="156" mass="17271">MARGRANRKGSARGPATQVLPEPILEKDERYVYFRCDIKKWCASTRIKPSKRVTLIYFHLPDRSQDATRHISTEQLRGPTGVDILNMHETLHKIYSTIPKGTSDATQEDGQSGSQGVSGDVIFYSGGSGGSGGRGNYRGGGRNNRRRSRGRMQSPF</sequence>
<comment type="caution">
    <text evidence="2">The sequence shown here is derived from an EMBL/GenBank/DDBJ whole genome shotgun (WGS) entry which is preliminary data.</text>
</comment>
<name>A0AAV2QG15_MEGNR</name>
<feature type="compositionally biased region" description="Gly residues" evidence="1">
    <location>
        <begin position="126"/>
        <end position="142"/>
    </location>
</feature>
<organism evidence="2 3">
    <name type="scientific">Meganyctiphanes norvegica</name>
    <name type="common">Northern krill</name>
    <name type="synonym">Thysanopoda norvegica</name>
    <dbReference type="NCBI Taxonomy" id="48144"/>
    <lineage>
        <taxon>Eukaryota</taxon>
        <taxon>Metazoa</taxon>
        <taxon>Ecdysozoa</taxon>
        <taxon>Arthropoda</taxon>
        <taxon>Crustacea</taxon>
        <taxon>Multicrustacea</taxon>
        <taxon>Malacostraca</taxon>
        <taxon>Eumalacostraca</taxon>
        <taxon>Eucarida</taxon>
        <taxon>Euphausiacea</taxon>
        <taxon>Euphausiidae</taxon>
        <taxon>Meganyctiphanes</taxon>
    </lineage>
</organism>